<sequence>MGHGLVVLLLAAFPLMGSPGPATLSTAAIGSAYGARRGVPYLGGIIAGTATVLVLIATGMTGLILTQPALVNAITVLAIGYILYLAYRIATAPVMSKAGAADKAPSFTSGYVLAVANPKAFAAIGAVYSGSVLVPGDVVLDAAIKLAALTGVIIAVNSAWLVFGSALSSVLSDPAKGRIANVAFALLLVGSVVLAVL</sequence>
<dbReference type="Pfam" id="PF01810">
    <property type="entry name" value="LysE"/>
    <property type="match status" value="1"/>
</dbReference>
<feature type="transmembrane region" description="Helical" evidence="6">
    <location>
        <begin position="37"/>
        <end position="57"/>
    </location>
</feature>
<dbReference type="InterPro" id="IPR001123">
    <property type="entry name" value="LeuE-type"/>
</dbReference>
<comment type="caution">
    <text evidence="7">The sequence shown here is derived from an EMBL/GenBank/DDBJ whole genome shotgun (WGS) entry which is preliminary data.</text>
</comment>
<keyword evidence="2" id="KW-1003">Cell membrane</keyword>
<gene>
    <name evidence="7" type="ORF">AWJ14_00985</name>
</gene>
<evidence type="ECO:0000313" key="8">
    <source>
        <dbReference type="Proteomes" id="UP000094795"/>
    </source>
</evidence>
<evidence type="ECO:0000256" key="5">
    <source>
        <dbReference type="ARBA" id="ARBA00023136"/>
    </source>
</evidence>
<keyword evidence="8" id="KW-1185">Reference proteome</keyword>
<name>A0A1C1YXF1_9HYPH</name>
<evidence type="ECO:0000313" key="7">
    <source>
        <dbReference type="EMBL" id="OCW58168.1"/>
    </source>
</evidence>
<dbReference type="OrthoDB" id="7724143at2"/>
<dbReference type="AlphaFoldDB" id="A0A1C1YXF1"/>
<evidence type="ECO:0008006" key="9">
    <source>
        <dbReference type="Google" id="ProtNLM"/>
    </source>
</evidence>
<keyword evidence="5 6" id="KW-0472">Membrane</keyword>
<keyword evidence="4 6" id="KW-1133">Transmembrane helix</keyword>
<dbReference type="EMBL" id="LQZT01000009">
    <property type="protein sequence ID" value="OCW58168.1"/>
    <property type="molecule type" value="Genomic_DNA"/>
</dbReference>
<dbReference type="GO" id="GO:0005886">
    <property type="term" value="C:plasma membrane"/>
    <property type="evidence" value="ECO:0007669"/>
    <property type="project" value="UniProtKB-SubCell"/>
</dbReference>
<proteinExistence type="predicted"/>
<comment type="subcellular location">
    <subcellularLocation>
        <location evidence="1">Cell membrane</location>
        <topology evidence="1">Multi-pass membrane protein</topology>
    </subcellularLocation>
</comment>
<keyword evidence="3 6" id="KW-0812">Transmembrane</keyword>
<accession>A0A1C1YXF1</accession>
<evidence type="ECO:0000256" key="2">
    <source>
        <dbReference type="ARBA" id="ARBA00022475"/>
    </source>
</evidence>
<feature type="transmembrane region" description="Helical" evidence="6">
    <location>
        <begin position="179"/>
        <end position="196"/>
    </location>
</feature>
<feature type="transmembrane region" description="Helical" evidence="6">
    <location>
        <begin position="69"/>
        <end position="90"/>
    </location>
</feature>
<feature type="transmembrane region" description="Helical" evidence="6">
    <location>
        <begin position="146"/>
        <end position="167"/>
    </location>
</feature>
<reference evidence="7 8" key="1">
    <citation type="submission" date="2015-12" db="EMBL/GenBank/DDBJ databases">
        <authorList>
            <person name="Shamseldin A."/>
            <person name="Moawad H."/>
            <person name="Abd El-Rahim W.M."/>
            <person name="Sadowsky M.J."/>
        </authorList>
    </citation>
    <scope>NUCLEOTIDE SEQUENCE [LARGE SCALE GENOMIC DNA]</scope>
    <source>
        <strain evidence="7 8">JC234</strain>
    </source>
</reference>
<evidence type="ECO:0000256" key="4">
    <source>
        <dbReference type="ARBA" id="ARBA00022989"/>
    </source>
</evidence>
<evidence type="ECO:0000256" key="6">
    <source>
        <dbReference type="SAM" id="Phobius"/>
    </source>
</evidence>
<dbReference type="Proteomes" id="UP000094795">
    <property type="component" value="Unassembled WGS sequence"/>
</dbReference>
<dbReference type="GO" id="GO:0006865">
    <property type="term" value="P:amino acid transport"/>
    <property type="evidence" value="ECO:0007669"/>
    <property type="project" value="InterPro"/>
</dbReference>
<protein>
    <recommendedName>
        <fullName evidence="9">Threonine transporter RhtB</fullName>
    </recommendedName>
</protein>
<evidence type="ECO:0000256" key="3">
    <source>
        <dbReference type="ARBA" id="ARBA00022692"/>
    </source>
</evidence>
<evidence type="ECO:0000256" key="1">
    <source>
        <dbReference type="ARBA" id="ARBA00004651"/>
    </source>
</evidence>
<organism evidence="7 8">
    <name type="scientific">Hoeflea olei</name>
    <dbReference type="NCBI Taxonomy" id="1480615"/>
    <lineage>
        <taxon>Bacteria</taxon>
        <taxon>Pseudomonadati</taxon>
        <taxon>Pseudomonadota</taxon>
        <taxon>Alphaproteobacteria</taxon>
        <taxon>Hyphomicrobiales</taxon>
        <taxon>Rhizobiaceae</taxon>
        <taxon>Hoeflea</taxon>
    </lineage>
</organism>
<feature type="transmembrane region" description="Helical" evidence="6">
    <location>
        <begin position="110"/>
        <end position="134"/>
    </location>
</feature>